<evidence type="ECO:0000313" key="2">
    <source>
        <dbReference type="EnsemblMetazoa" id="PPAI006042-PA"/>
    </source>
</evidence>
<feature type="compositionally biased region" description="Polar residues" evidence="1">
    <location>
        <begin position="46"/>
        <end position="61"/>
    </location>
</feature>
<feature type="region of interest" description="Disordered" evidence="1">
    <location>
        <begin position="460"/>
        <end position="492"/>
    </location>
</feature>
<dbReference type="AlphaFoldDB" id="A0A1B0DDR9"/>
<dbReference type="EnsemblMetazoa" id="PPAI006042-RA">
    <property type="protein sequence ID" value="PPAI006042-PA"/>
    <property type="gene ID" value="PPAI006042"/>
</dbReference>
<dbReference type="VEuPathDB" id="VectorBase:PPAPM1_001094"/>
<organism evidence="2 3">
    <name type="scientific">Phlebotomus papatasi</name>
    <name type="common">Sandfly</name>
    <dbReference type="NCBI Taxonomy" id="29031"/>
    <lineage>
        <taxon>Eukaryota</taxon>
        <taxon>Metazoa</taxon>
        <taxon>Ecdysozoa</taxon>
        <taxon>Arthropoda</taxon>
        <taxon>Hexapoda</taxon>
        <taxon>Insecta</taxon>
        <taxon>Pterygota</taxon>
        <taxon>Neoptera</taxon>
        <taxon>Endopterygota</taxon>
        <taxon>Diptera</taxon>
        <taxon>Nematocera</taxon>
        <taxon>Psychodoidea</taxon>
        <taxon>Psychodidae</taxon>
        <taxon>Phlebotomus</taxon>
        <taxon>Phlebotomus</taxon>
    </lineage>
</organism>
<dbReference type="EMBL" id="AJVK01032187">
    <property type="status" value="NOT_ANNOTATED_CDS"/>
    <property type="molecule type" value="Genomic_DNA"/>
</dbReference>
<feature type="region of interest" description="Disordered" evidence="1">
    <location>
        <begin position="327"/>
        <end position="353"/>
    </location>
</feature>
<proteinExistence type="predicted"/>
<keyword evidence="3" id="KW-1185">Reference proteome</keyword>
<evidence type="ECO:0000256" key="1">
    <source>
        <dbReference type="SAM" id="MobiDB-lite"/>
    </source>
</evidence>
<feature type="region of interest" description="Disordered" evidence="1">
    <location>
        <begin position="220"/>
        <end position="253"/>
    </location>
</feature>
<feature type="compositionally biased region" description="Basic and acidic residues" evidence="1">
    <location>
        <begin position="227"/>
        <end position="237"/>
    </location>
</feature>
<dbReference type="Proteomes" id="UP000092462">
    <property type="component" value="Unassembled WGS sequence"/>
</dbReference>
<reference evidence="2" key="1">
    <citation type="submission" date="2022-08" db="UniProtKB">
        <authorList>
            <consortium name="EnsemblMetazoa"/>
        </authorList>
    </citation>
    <scope>IDENTIFICATION</scope>
    <source>
        <strain evidence="2">Israel</strain>
    </source>
</reference>
<feature type="compositionally biased region" description="Polar residues" evidence="1">
    <location>
        <begin position="339"/>
        <end position="353"/>
    </location>
</feature>
<sequence>MTFYIPTTSNDYHTPPPPNQQYALMPLQKIQQMKHILAIVKQQPQGQMLPSTGPTGGTAPSQPHRPMPFSNPPKYHQNYQEQRPQLTLLYNIRNPASTAKHHQQPHQYMTMTHQNYHNSENQYKPQPQPQKTKITPFLPSNKLPGYFTPIIANSQGKNTKNFNSDPIVTFTVPPQLNQFPTTTLRPIYSSGEEQERQKYVTFLSPENLYTVIKSTASPSLTTPAINYHDENDLDTRDGPFSQEQHRPSQTYPTESPIVKQNIVYISQQKPKQHLVTHKGNYGGFIPVAVGSTSTTPHPLSTPTPTVHIPPSGKTFLKTTKATFIHDPPSAPSGHAQDYDISSTQTPPRQHLTETTQLQPPHLTTYHPTFIRQKYPEPKKIYDSYHQERYMASSPAPPRLPIRTTARPVITKNDFQSKSLAELLKKLQESNQLPQTLTSDNIDNSIRTLIKILNNLKQEQNVAVEPAQHHQPDDQEDYDDDYNEEPRPEDEEL</sequence>
<accession>A0A1B0DDR9</accession>
<protein>
    <submittedName>
        <fullName evidence="2">Uncharacterized protein</fullName>
    </submittedName>
</protein>
<feature type="compositionally biased region" description="Acidic residues" evidence="1">
    <location>
        <begin position="473"/>
        <end position="492"/>
    </location>
</feature>
<name>A0A1B0DDR9_PHLPP</name>
<evidence type="ECO:0000313" key="3">
    <source>
        <dbReference type="Proteomes" id="UP000092462"/>
    </source>
</evidence>
<dbReference type="VEuPathDB" id="VectorBase:PPAI006042"/>
<feature type="region of interest" description="Disordered" evidence="1">
    <location>
        <begin position="46"/>
        <end position="69"/>
    </location>
</feature>